<sequence length="63" mass="7195">MLSEKSNTSALSHHVMVITQAKTGIYFTVRIRFAALFTLSSRQLAGKDPYFRGNIPEKYRNMT</sequence>
<proteinExistence type="predicted"/>
<evidence type="ECO:0000313" key="1">
    <source>
        <dbReference type="EMBL" id="EBS6528772.1"/>
    </source>
</evidence>
<protein>
    <submittedName>
        <fullName evidence="2">Uncharacterized protein</fullName>
    </submittedName>
</protein>
<dbReference type="EMBL" id="AAHEEH010000062">
    <property type="protein sequence ID" value="EBV1035587.1"/>
    <property type="molecule type" value="Genomic_DNA"/>
</dbReference>
<dbReference type="EMBL" id="AAHNRO010000053">
    <property type="protein sequence ID" value="EBY2836534.1"/>
    <property type="molecule type" value="Genomic_DNA"/>
</dbReference>
<gene>
    <name evidence="1" type="ORF">D4Z37_23740</name>
    <name evidence="2" type="ORF">DNV09_23765</name>
    <name evidence="3" type="ORF">DVG36_23605</name>
</gene>
<accession>A0A3Y9M073</accession>
<reference evidence="2" key="1">
    <citation type="submission" date="2018-06" db="EMBL/GenBank/DDBJ databases">
        <authorList>
            <person name="Ashton P.M."/>
            <person name="Dallman T."/>
            <person name="Nair S."/>
            <person name="De Pinna E."/>
            <person name="Peters T."/>
            <person name="Grant K."/>
        </authorList>
    </citation>
    <scope>NUCLEOTIDE SEQUENCE</scope>
    <source>
        <strain evidence="3">524805</strain>
        <strain evidence="2">531284</strain>
        <strain evidence="1">588927</strain>
    </source>
</reference>
<evidence type="ECO:0000313" key="3">
    <source>
        <dbReference type="EMBL" id="EBY2836534.1"/>
    </source>
</evidence>
<dbReference type="AlphaFoldDB" id="A0A3Y9M073"/>
<evidence type="ECO:0000313" key="2">
    <source>
        <dbReference type="EMBL" id="EBV1035587.1"/>
    </source>
</evidence>
<dbReference type="EMBL" id="AAGWES010000046">
    <property type="protein sequence ID" value="EBS6528772.1"/>
    <property type="molecule type" value="Genomic_DNA"/>
</dbReference>
<organism evidence="2">
    <name type="scientific">Salmonella typhi</name>
    <dbReference type="NCBI Taxonomy" id="90370"/>
    <lineage>
        <taxon>Bacteria</taxon>
        <taxon>Pseudomonadati</taxon>
        <taxon>Pseudomonadota</taxon>
        <taxon>Gammaproteobacteria</taxon>
        <taxon>Enterobacterales</taxon>
        <taxon>Enterobacteriaceae</taxon>
        <taxon>Salmonella</taxon>
    </lineage>
</organism>
<comment type="caution">
    <text evidence="2">The sequence shown here is derived from an EMBL/GenBank/DDBJ whole genome shotgun (WGS) entry which is preliminary data.</text>
</comment>
<name>A0A3Y9M073_SALTI</name>